<protein>
    <submittedName>
        <fullName evidence="2">Uncharacterized protein</fullName>
    </submittedName>
</protein>
<feature type="region of interest" description="Disordered" evidence="1">
    <location>
        <begin position="147"/>
        <end position="182"/>
    </location>
</feature>
<name>A0A2G6KF01_9BACT</name>
<evidence type="ECO:0000313" key="3">
    <source>
        <dbReference type="Proteomes" id="UP000230821"/>
    </source>
</evidence>
<gene>
    <name evidence="2" type="ORF">CSA56_11440</name>
</gene>
<evidence type="ECO:0000313" key="2">
    <source>
        <dbReference type="EMBL" id="PIE33532.1"/>
    </source>
</evidence>
<reference evidence="2 3" key="1">
    <citation type="submission" date="2017-10" db="EMBL/GenBank/DDBJ databases">
        <title>Novel microbial diversity and functional potential in the marine mammal oral microbiome.</title>
        <authorList>
            <person name="Dudek N.K."/>
            <person name="Sun C.L."/>
            <person name="Burstein D."/>
            <person name="Kantor R.S."/>
            <person name="Aliaga Goltsman D.S."/>
            <person name="Bik E.M."/>
            <person name="Thomas B.C."/>
            <person name="Banfield J.F."/>
            <person name="Relman D.A."/>
        </authorList>
    </citation>
    <scope>NUCLEOTIDE SEQUENCE [LARGE SCALE GENOMIC DNA]</scope>
    <source>
        <strain evidence="2">DOLJORAL78_47_16</strain>
    </source>
</reference>
<dbReference type="Pfam" id="PF13432">
    <property type="entry name" value="TPR_16"/>
    <property type="match status" value="1"/>
</dbReference>
<dbReference type="Proteomes" id="UP000230821">
    <property type="component" value="Unassembled WGS sequence"/>
</dbReference>
<dbReference type="AlphaFoldDB" id="A0A2G6KF01"/>
<dbReference type="Gene3D" id="1.25.40.10">
    <property type="entry name" value="Tetratricopeptide repeat domain"/>
    <property type="match status" value="1"/>
</dbReference>
<dbReference type="InterPro" id="IPR019734">
    <property type="entry name" value="TPR_rpt"/>
</dbReference>
<comment type="caution">
    <text evidence="2">The sequence shown here is derived from an EMBL/GenBank/DDBJ whole genome shotgun (WGS) entry which is preliminary data.</text>
</comment>
<organism evidence="2 3">
    <name type="scientific">candidate division KSB3 bacterium</name>
    <dbReference type="NCBI Taxonomy" id="2044937"/>
    <lineage>
        <taxon>Bacteria</taxon>
        <taxon>candidate division KSB3</taxon>
    </lineage>
</organism>
<evidence type="ECO:0000256" key="1">
    <source>
        <dbReference type="SAM" id="MobiDB-lite"/>
    </source>
</evidence>
<sequence>MRRYCICRNIFIPLCLCCIIIFGWCEHSQGATQEDTALRAIQDQIITLRKEFKLQMQQAGSDRQAIYENIQLKLKEITEAQNTSKKIQPELMAQVEQLLPTLETYGKQIDKFEQMVAAIEAGTHETLDSIEAQLATIKQQGIRKTNRSQYTAIGSDSEPVIDSGEEPGRDVGSEDPTRPSPLDLAPGKLFRLAYGFFRQGEYDVAIGGFQKFLIDFPKSELAGAAQYWIAESFNRLEEYDLAIQEYSLLIQTYPRDAKIGDAQYGIGMALLKLGRADEARQKFQYVADHFGGTIAGQKAQKRLGEF</sequence>
<accession>A0A2G6KF01</accession>
<feature type="compositionally biased region" description="Basic and acidic residues" evidence="1">
    <location>
        <begin position="166"/>
        <end position="177"/>
    </location>
</feature>
<dbReference type="EMBL" id="PDSK01000097">
    <property type="protein sequence ID" value="PIE33532.1"/>
    <property type="molecule type" value="Genomic_DNA"/>
</dbReference>
<dbReference type="SUPFAM" id="SSF48452">
    <property type="entry name" value="TPR-like"/>
    <property type="match status" value="1"/>
</dbReference>
<dbReference type="Pfam" id="PF13174">
    <property type="entry name" value="TPR_6"/>
    <property type="match status" value="1"/>
</dbReference>
<dbReference type="InterPro" id="IPR011990">
    <property type="entry name" value="TPR-like_helical_dom_sf"/>
</dbReference>
<proteinExistence type="predicted"/>